<feature type="binding site" evidence="5">
    <location>
        <position position="312"/>
    </location>
    <ligand>
        <name>Zn(2+)</name>
        <dbReference type="ChEBI" id="CHEBI:29105"/>
    </ligand>
</feature>
<evidence type="ECO:0000313" key="8">
    <source>
        <dbReference type="EMBL" id="AHY46610.1"/>
    </source>
</evidence>
<dbReference type="EC" id="2.4.2.29" evidence="5"/>
<reference evidence="9" key="2">
    <citation type="submission" date="2023-11" db="EMBL/GenBank/DDBJ databases">
        <title>MicrobeMod: A computational toolkit for identifying prokaryotic methylation and restriction-modification with nanopore sequencing.</title>
        <authorList>
            <person name="Crits-Christoph A."/>
            <person name="Kang S.C."/>
            <person name="Lee H."/>
            <person name="Ostrov N."/>
        </authorList>
    </citation>
    <scope>NUCLEOTIDE SEQUENCE</scope>
    <source>
        <strain evidence="9">ATCC 51242</strain>
    </source>
</reference>
<organism evidence="8 10">
    <name type="scientific">Rubrobacter radiotolerans</name>
    <name type="common">Arthrobacter radiotolerans</name>
    <dbReference type="NCBI Taxonomy" id="42256"/>
    <lineage>
        <taxon>Bacteria</taxon>
        <taxon>Bacillati</taxon>
        <taxon>Actinomycetota</taxon>
        <taxon>Rubrobacteria</taxon>
        <taxon>Rubrobacterales</taxon>
        <taxon>Rubrobacteraceae</taxon>
        <taxon>Rubrobacter</taxon>
    </lineage>
</organism>
<dbReference type="PANTHER" id="PTHR46499">
    <property type="entry name" value="QUEUINE TRNA-RIBOSYLTRANSFERASE"/>
    <property type="match status" value="1"/>
</dbReference>
<dbReference type="RefSeq" id="WP_232226624.1">
    <property type="nucleotide sequence ID" value="NZ_CP007514.1"/>
</dbReference>
<evidence type="ECO:0000313" key="9">
    <source>
        <dbReference type="EMBL" id="MDX5894017.1"/>
    </source>
</evidence>
<dbReference type="Proteomes" id="UP001281130">
    <property type="component" value="Unassembled WGS sequence"/>
</dbReference>
<dbReference type="STRING" id="42256.RradSPS_1327"/>
<gene>
    <name evidence="5 9" type="primary">tgt</name>
    <name evidence="8" type="ORF">RradSPS_1327</name>
    <name evidence="9" type="ORF">SIL72_08250</name>
</gene>
<keyword evidence="5" id="KW-0479">Metal-binding</keyword>
<dbReference type="SUPFAM" id="SSF51713">
    <property type="entry name" value="tRNA-guanine transglycosylase"/>
    <property type="match status" value="1"/>
</dbReference>
<evidence type="ECO:0000256" key="3">
    <source>
        <dbReference type="ARBA" id="ARBA00022694"/>
    </source>
</evidence>
<accession>A0A023X3N6</accession>
<dbReference type="NCBIfam" id="TIGR00430">
    <property type="entry name" value="Q_tRNA_tgt"/>
    <property type="match status" value="1"/>
</dbReference>
<evidence type="ECO:0000313" key="10">
    <source>
        <dbReference type="Proteomes" id="UP000025229"/>
    </source>
</evidence>
<dbReference type="GO" id="GO:0005829">
    <property type="term" value="C:cytosol"/>
    <property type="evidence" value="ECO:0007669"/>
    <property type="project" value="TreeGrafter"/>
</dbReference>
<feature type="active site" description="Proton acceptor" evidence="5">
    <location>
        <position position="101"/>
    </location>
</feature>
<dbReference type="HOGENOM" id="CLU_022060_0_1_11"/>
<comment type="pathway">
    <text evidence="5">tRNA modification; tRNA-queuosine biosynthesis.</text>
</comment>
<keyword evidence="1 5" id="KW-0328">Glycosyltransferase</keyword>
<evidence type="ECO:0000256" key="2">
    <source>
        <dbReference type="ARBA" id="ARBA00022679"/>
    </source>
</evidence>
<proteinExistence type="inferred from homology"/>
<dbReference type="EMBL" id="JAWXXX010000001">
    <property type="protein sequence ID" value="MDX5894017.1"/>
    <property type="molecule type" value="Genomic_DNA"/>
</dbReference>
<dbReference type="PATRIC" id="fig|42256.3.peg.1344"/>
<comment type="function">
    <text evidence="5">Catalyzes the base-exchange of a guanine (G) residue with the queuine precursor 7-aminomethyl-7-deazaguanine (PreQ1) at position 34 (anticodon wobble position) in tRNAs with GU(N) anticodons (tRNA-Asp, -Asn, -His and -Tyr). Catalysis occurs through a double-displacement mechanism. The nucleophile active site attacks the C1' of nucleotide 34 to detach the guanine base from the RNA, forming a covalent enzyme-RNA intermediate. The proton acceptor active site deprotonates the incoming PreQ1, allowing a nucleophilic attack on the C1' of the ribose to form the product. After dissociation, two additional enzymatic reactions on the tRNA convert PreQ1 to queuine (Q), resulting in the hypermodified nucleoside queuosine (7-(((4,5-cis-dihydroxy-2-cyclopenten-1-yl)amino)methyl)-7-deazaguanosine).</text>
</comment>
<dbReference type="Gene3D" id="3.20.20.105">
    <property type="entry name" value="Queuine tRNA-ribosyltransferase-like"/>
    <property type="match status" value="1"/>
</dbReference>
<keyword evidence="2 5" id="KW-0808">Transferase</keyword>
<feature type="region of interest" description="RNA binding" evidence="5">
    <location>
        <begin position="255"/>
        <end position="261"/>
    </location>
</feature>
<comment type="catalytic activity">
    <reaction evidence="5">
        <text>7-aminomethyl-7-carbaguanine + guanosine(34) in tRNA = 7-aminomethyl-7-carbaguanosine(34) in tRNA + guanine</text>
        <dbReference type="Rhea" id="RHEA:24104"/>
        <dbReference type="Rhea" id="RHEA-COMP:10341"/>
        <dbReference type="Rhea" id="RHEA-COMP:10342"/>
        <dbReference type="ChEBI" id="CHEBI:16235"/>
        <dbReference type="ChEBI" id="CHEBI:58703"/>
        <dbReference type="ChEBI" id="CHEBI:74269"/>
        <dbReference type="ChEBI" id="CHEBI:82833"/>
        <dbReference type="EC" id="2.4.2.29"/>
    </reaction>
</comment>
<evidence type="ECO:0000259" key="7">
    <source>
        <dbReference type="Pfam" id="PF01702"/>
    </source>
</evidence>
<keyword evidence="10" id="KW-1185">Reference proteome</keyword>
<dbReference type="InterPro" id="IPR004803">
    <property type="entry name" value="TGT"/>
</dbReference>
<evidence type="ECO:0000256" key="6">
    <source>
        <dbReference type="SAM" id="MobiDB-lite"/>
    </source>
</evidence>
<comment type="similarity">
    <text evidence="5">Belongs to the queuine tRNA-ribosyltransferase family.</text>
</comment>
<reference evidence="8 10" key="1">
    <citation type="submission" date="2014-03" db="EMBL/GenBank/DDBJ databases">
        <title>Complete genome sequence of the Radio-Resistant Rubrobacter radiotolerans RSPS-4.</title>
        <authorList>
            <person name="Egas C.C."/>
            <person name="Barroso C.C."/>
            <person name="Froufe H.J.C."/>
            <person name="Pacheco J.J."/>
            <person name="Albuquerque L.L."/>
            <person name="da Costa M.M.S."/>
        </authorList>
    </citation>
    <scope>NUCLEOTIDE SEQUENCE [LARGE SCALE GENOMIC DNA]</scope>
    <source>
        <strain evidence="8 10">RSPS-4</strain>
    </source>
</reference>
<keyword evidence="3 5" id="KW-0819">tRNA processing</keyword>
<dbReference type="HAMAP" id="MF_00168">
    <property type="entry name" value="Q_tRNA_Tgt"/>
    <property type="match status" value="1"/>
</dbReference>
<dbReference type="Pfam" id="PF01702">
    <property type="entry name" value="TGT"/>
    <property type="match status" value="1"/>
</dbReference>
<feature type="region of interest" description="Disordered" evidence="6">
    <location>
        <begin position="1"/>
        <end position="20"/>
    </location>
</feature>
<feature type="binding site" evidence="5">
    <location>
        <position position="197"/>
    </location>
    <ligand>
        <name>substrate</name>
    </ligand>
</feature>
<sequence length="386" mass="42410">MKTPAQPTVEPPVGISIEGRDGEARAGTLRTPHGSVPTPTFMPVGTKGTVKGLDRGELREIGAGVVLGNTYHLYFRPGAQIVREAGGLHGFTGWDGPMLTDSGGYQVFSLAKTREIGERGVRFASVYDGSKHEFTPERATRVQEDLGADIAMVLDECPPANASREYHAASLERTARWAERCRETHGRSDQALFGIVQGGLFPDLRKRSLRLTTELDFPGYAVGGLSVGESREEMLGTLGLTAPLLPPEKPRYFMGIGDPVGILEVIGLGVDMFDCVLPTRLARHGSALTVNGRVNLRNARFRRDFGPIDEECDCRTCAGYSRAYLAHLVREDELLGHRLVTLHNVRFVTKLCEEARRHILDRDFYGWAGWWTERYTGGSAGKVEKG</sequence>
<dbReference type="EMBL" id="CP007514">
    <property type="protein sequence ID" value="AHY46610.1"/>
    <property type="molecule type" value="Genomic_DNA"/>
</dbReference>
<comment type="subunit">
    <text evidence="5">Homodimer. Within each dimer, one monomer is responsible for RNA recognition and catalysis, while the other monomer binds to the replacement base PreQ1.</text>
</comment>
<feature type="domain" description="tRNA-guanine(15) transglycosylase-like" evidence="7">
    <location>
        <begin position="23"/>
        <end position="375"/>
    </location>
</feature>
<evidence type="ECO:0000256" key="5">
    <source>
        <dbReference type="HAMAP-Rule" id="MF_00168"/>
    </source>
</evidence>
<keyword evidence="5" id="KW-0862">Zinc</keyword>
<feature type="binding site" evidence="5">
    <location>
        <begin position="101"/>
        <end position="105"/>
    </location>
    <ligand>
        <name>substrate</name>
    </ligand>
</feature>
<dbReference type="eggNOG" id="COG0343">
    <property type="taxonomic scope" value="Bacteria"/>
</dbReference>
<dbReference type="NCBIfam" id="TIGR00449">
    <property type="entry name" value="tgt_general"/>
    <property type="match status" value="1"/>
</dbReference>
<feature type="binding site" evidence="5">
    <location>
        <position position="314"/>
    </location>
    <ligand>
        <name>Zn(2+)</name>
        <dbReference type="ChEBI" id="CHEBI:29105"/>
    </ligand>
</feature>
<dbReference type="InterPro" id="IPR036511">
    <property type="entry name" value="TGT-like_sf"/>
</dbReference>
<dbReference type="InterPro" id="IPR050076">
    <property type="entry name" value="ArchSynthase1/Queuine_TRR"/>
</dbReference>
<dbReference type="InterPro" id="IPR002616">
    <property type="entry name" value="tRNA_ribo_trans-like"/>
</dbReference>
<evidence type="ECO:0000256" key="4">
    <source>
        <dbReference type="ARBA" id="ARBA00022785"/>
    </source>
</evidence>
<feature type="binding site" evidence="5">
    <location>
        <position position="155"/>
    </location>
    <ligand>
        <name>substrate</name>
    </ligand>
</feature>
<dbReference type="Proteomes" id="UP000025229">
    <property type="component" value="Chromosome"/>
</dbReference>
<name>A0A023X3N6_RUBRA</name>
<feature type="region of interest" description="RNA binding; important for wobble base 34 recognition" evidence="5">
    <location>
        <begin position="279"/>
        <end position="283"/>
    </location>
</feature>
<dbReference type="GO" id="GO:0008479">
    <property type="term" value="F:tRNA-guanosine(34) queuine transglycosylase activity"/>
    <property type="evidence" value="ECO:0007669"/>
    <property type="project" value="UniProtKB-UniRule"/>
</dbReference>
<feature type="binding site" evidence="5">
    <location>
        <position position="343"/>
    </location>
    <ligand>
        <name>Zn(2+)</name>
        <dbReference type="ChEBI" id="CHEBI:29105"/>
    </ligand>
</feature>
<evidence type="ECO:0000256" key="1">
    <source>
        <dbReference type="ARBA" id="ARBA00022676"/>
    </source>
</evidence>
<dbReference type="KEGG" id="rrd:RradSPS_1327"/>
<keyword evidence="4 5" id="KW-0671">Queuosine biosynthesis</keyword>
<feature type="active site" description="Nucleophile" evidence="5">
    <location>
        <position position="274"/>
    </location>
</feature>
<protein>
    <recommendedName>
        <fullName evidence="5">Queuine tRNA-ribosyltransferase</fullName>
        <ecNumber evidence="5">2.4.2.29</ecNumber>
    </recommendedName>
    <alternativeName>
        <fullName evidence="5">Guanine insertion enzyme</fullName>
    </alternativeName>
    <alternativeName>
        <fullName evidence="5">tRNA-guanine transglycosylase</fullName>
    </alternativeName>
</protein>
<comment type="cofactor">
    <cofactor evidence="5">
        <name>Zn(2+)</name>
        <dbReference type="ChEBI" id="CHEBI:29105"/>
    </cofactor>
    <text evidence="5">Binds 1 zinc ion per subunit.</text>
</comment>
<dbReference type="GO" id="GO:0008616">
    <property type="term" value="P:tRNA queuosine(34) biosynthetic process"/>
    <property type="evidence" value="ECO:0007669"/>
    <property type="project" value="UniProtKB-UniRule"/>
</dbReference>
<feature type="binding site" evidence="5">
    <location>
        <position position="224"/>
    </location>
    <ligand>
        <name>substrate</name>
    </ligand>
</feature>
<feature type="binding site" evidence="5">
    <location>
        <position position="317"/>
    </location>
    <ligand>
        <name>Zn(2+)</name>
        <dbReference type="ChEBI" id="CHEBI:29105"/>
    </ligand>
</feature>
<dbReference type="PANTHER" id="PTHR46499:SF1">
    <property type="entry name" value="QUEUINE TRNA-RIBOSYLTRANSFERASE"/>
    <property type="match status" value="1"/>
</dbReference>
<dbReference type="GO" id="GO:0046872">
    <property type="term" value="F:metal ion binding"/>
    <property type="evidence" value="ECO:0007669"/>
    <property type="project" value="UniProtKB-KW"/>
</dbReference>
<dbReference type="AlphaFoldDB" id="A0A023X3N6"/>
<dbReference type="UniPathway" id="UPA00392"/>